<dbReference type="AlphaFoldDB" id="A0ABD2IZQ3"/>
<evidence type="ECO:0000313" key="5">
    <source>
        <dbReference type="EMBL" id="KAL3082800.1"/>
    </source>
</evidence>
<feature type="region of interest" description="Disordered" evidence="3">
    <location>
        <begin position="1"/>
        <end position="60"/>
    </location>
</feature>
<keyword evidence="4" id="KW-0812">Transmembrane</keyword>
<keyword evidence="1" id="KW-0378">Hydrolase</keyword>
<reference evidence="5 6" key="1">
    <citation type="submission" date="2024-10" db="EMBL/GenBank/DDBJ databases">
        <authorList>
            <person name="Kim D."/>
        </authorList>
    </citation>
    <scope>NUCLEOTIDE SEQUENCE [LARGE SCALE GENOMIC DNA]</scope>
    <source>
        <strain evidence="5">Taebaek</strain>
    </source>
</reference>
<sequence length="951" mass="108169">MRLIFEEDDEKSPMLRGEYSAAESDGRRDGEGMPAGVGKLQAKDDEAQRQRRGANFGGNPPIGGENIRREGFEMFDFDGVASNAKSARRFGRLIRRRFLLLLLCSACVAFILLAILIIFVLLRSMQKFEEGTESEAMGKTQSERFMLLYERIMRFRTNVVLTADSMISKMPADELARAEAAGILPIGSEPNEGFSSKINGTDGSFGRKGKGPTENFTNSHGFYRHEWHDAKCAMKCEKNDVSIPPLLVISLDGFRREYLSRNIVQTLHRMGECGAQADFLFPSFPSRTFPNHHTIATGLWPGVHGVVDNVVFDAQISAELEQMSNVKNAAFYGGEPIWSLAVRQHKRVFCLFWPGCSFNITGYNPTLDLPYNSSFPYSKRADKIVEWLSLPAIDRPSLIMAYFDQPDNVGHYHTSEKQMELELVYLESVLDYLFNSLRGEGILDCVNLIILSDHGMQRLNKRFYFNDLIGPTKSSGVIATSGVIGHIYLPNGTNSDDFKDQLVDKLACYENTKFHLFDRKQLPKRYHYGRLRRVGDLVFDGRPGVSFDVSPSESFNLTSDHGYDYRFEQMHAIFFARGPNIRKGVRTEPFQNVELFNLFIDLLRLPQNVPNNGTLGLLDPLILNMDLHRPPFFPFDPDSHPLGECAADQSNPRQFTQCEGGKTETTECEQKIRDAQRKIDECRKNQMHPLNAIFYTKLANLCVINLCPALLLMPNSDEKEGPTVLYESLSAADFYEFSGGASSSQCPFFDKSIGKKCQNQTKNTSNGTVWKSITASRNNNVYSSPSDFVPLLFPMFDFFADGPFTYLQNLTENYVRLFGRIVSLTGTIIDEDFDGIGDQRQKQRNKNKSVGNSSKMPTHFFRILFRCEDDLWHLNGINCKWTNATRVLAFVLPNVQRDLNCLRADEYLLVNTARVRDIELLTDVQFFAERMWYPTEDQLQWRTNISTELWH</sequence>
<keyword evidence="2" id="KW-0325">Glycoprotein</keyword>
<dbReference type="SUPFAM" id="SSF53649">
    <property type="entry name" value="Alkaline phosphatase-like"/>
    <property type="match status" value="1"/>
</dbReference>
<dbReference type="Gene3D" id="3.40.570.10">
    <property type="entry name" value="Extracellular Endonuclease, subunit A"/>
    <property type="match status" value="1"/>
</dbReference>
<protein>
    <submittedName>
        <fullName evidence="5">Uncharacterized protein</fullName>
    </submittedName>
</protein>
<proteinExistence type="predicted"/>
<comment type="caution">
    <text evidence="5">The sequence shown here is derived from an EMBL/GenBank/DDBJ whole genome shotgun (WGS) entry which is preliminary data.</text>
</comment>
<evidence type="ECO:0000256" key="2">
    <source>
        <dbReference type="ARBA" id="ARBA00023180"/>
    </source>
</evidence>
<gene>
    <name evidence="5" type="ORF">niasHS_010602</name>
</gene>
<feature type="transmembrane region" description="Helical" evidence="4">
    <location>
        <begin position="98"/>
        <end position="122"/>
    </location>
</feature>
<evidence type="ECO:0000256" key="3">
    <source>
        <dbReference type="SAM" id="MobiDB-lite"/>
    </source>
</evidence>
<keyword evidence="4" id="KW-1133">Transmembrane helix</keyword>
<dbReference type="InterPro" id="IPR044925">
    <property type="entry name" value="His-Me_finger_sf"/>
</dbReference>
<dbReference type="Pfam" id="PF01663">
    <property type="entry name" value="Phosphodiest"/>
    <property type="match status" value="1"/>
</dbReference>
<accession>A0ABD2IZQ3</accession>
<dbReference type="EMBL" id="JBICCN010000254">
    <property type="protein sequence ID" value="KAL3082800.1"/>
    <property type="molecule type" value="Genomic_DNA"/>
</dbReference>
<dbReference type="Gene3D" id="3.30.1360.180">
    <property type="match status" value="1"/>
</dbReference>
<dbReference type="InterPro" id="IPR002591">
    <property type="entry name" value="Phosphodiest/P_Trfase"/>
</dbReference>
<dbReference type="InterPro" id="IPR017850">
    <property type="entry name" value="Alkaline_phosphatase_core_sf"/>
</dbReference>
<feature type="compositionally biased region" description="Acidic residues" evidence="3">
    <location>
        <begin position="1"/>
        <end position="10"/>
    </location>
</feature>
<dbReference type="GO" id="GO:0016787">
    <property type="term" value="F:hydrolase activity"/>
    <property type="evidence" value="ECO:0007669"/>
    <property type="project" value="UniProtKB-KW"/>
</dbReference>
<dbReference type="InterPro" id="IPR044929">
    <property type="entry name" value="DNA/RNA_non-sp_Endonuclease_sf"/>
</dbReference>
<name>A0ABD2IZQ3_HETSC</name>
<keyword evidence="4" id="KW-0472">Membrane</keyword>
<dbReference type="PANTHER" id="PTHR10151">
    <property type="entry name" value="ECTONUCLEOTIDE PYROPHOSPHATASE/PHOSPHODIESTERASE"/>
    <property type="match status" value="1"/>
</dbReference>
<evidence type="ECO:0000256" key="1">
    <source>
        <dbReference type="ARBA" id="ARBA00022801"/>
    </source>
</evidence>
<dbReference type="PANTHER" id="PTHR10151:SF114">
    <property type="entry name" value="ECTONUCLEOTIDE PYROPHOSPHATASE_PHOSPHODIESTERASE C27A7.3"/>
    <property type="match status" value="1"/>
</dbReference>
<dbReference type="Proteomes" id="UP001620645">
    <property type="component" value="Unassembled WGS sequence"/>
</dbReference>
<organism evidence="5 6">
    <name type="scientific">Heterodera schachtii</name>
    <name type="common">Sugarbeet cyst nematode worm</name>
    <name type="synonym">Tylenchus schachtii</name>
    <dbReference type="NCBI Taxonomy" id="97005"/>
    <lineage>
        <taxon>Eukaryota</taxon>
        <taxon>Metazoa</taxon>
        <taxon>Ecdysozoa</taxon>
        <taxon>Nematoda</taxon>
        <taxon>Chromadorea</taxon>
        <taxon>Rhabditida</taxon>
        <taxon>Tylenchina</taxon>
        <taxon>Tylenchomorpha</taxon>
        <taxon>Tylenchoidea</taxon>
        <taxon>Heteroderidae</taxon>
        <taxon>Heteroderinae</taxon>
        <taxon>Heterodera</taxon>
    </lineage>
</organism>
<evidence type="ECO:0000313" key="6">
    <source>
        <dbReference type="Proteomes" id="UP001620645"/>
    </source>
</evidence>
<dbReference type="Gene3D" id="3.40.720.10">
    <property type="entry name" value="Alkaline Phosphatase, subunit A"/>
    <property type="match status" value="1"/>
</dbReference>
<dbReference type="CDD" id="cd16018">
    <property type="entry name" value="Enpp"/>
    <property type="match status" value="1"/>
</dbReference>
<keyword evidence="6" id="KW-1185">Reference proteome</keyword>
<evidence type="ECO:0000256" key="4">
    <source>
        <dbReference type="SAM" id="Phobius"/>
    </source>
</evidence>
<dbReference type="SUPFAM" id="SSF54060">
    <property type="entry name" value="His-Me finger endonucleases"/>
    <property type="match status" value="1"/>
</dbReference>